<dbReference type="EMBL" id="JAIWYP010000011">
    <property type="protein sequence ID" value="KAH3733993.1"/>
    <property type="molecule type" value="Genomic_DNA"/>
</dbReference>
<keyword evidence="3" id="KW-1185">Reference proteome</keyword>
<accession>A0A9D4CV10</accession>
<sequence>MKSCVEWDVYKKIFDITVYDFDIDPDELLATAKFSQGISKMSSPAKSRTLQFSPQKVKLGMSRDSPTVKEPQRLRTPDRGCPYERPERERDITRPIPRNRAPAGERDITRPIPRNRTPAGERDITCPIPRSRTP</sequence>
<proteinExistence type="predicted"/>
<name>A0A9D4CV10_DREPO</name>
<feature type="compositionally biased region" description="Basic and acidic residues" evidence="1">
    <location>
        <begin position="66"/>
        <end position="93"/>
    </location>
</feature>
<organism evidence="2 3">
    <name type="scientific">Dreissena polymorpha</name>
    <name type="common">Zebra mussel</name>
    <name type="synonym">Mytilus polymorpha</name>
    <dbReference type="NCBI Taxonomy" id="45954"/>
    <lineage>
        <taxon>Eukaryota</taxon>
        <taxon>Metazoa</taxon>
        <taxon>Spiralia</taxon>
        <taxon>Lophotrochozoa</taxon>
        <taxon>Mollusca</taxon>
        <taxon>Bivalvia</taxon>
        <taxon>Autobranchia</taxon>
        <taxon>Heteroconchia</taxon>
        <taxon>Euheterodonta</taxon>
        <taxon>Imparidentia</taxon>
        <taxon>Neoheterodontei</taxon>
        <taxon>Myida</taxon>
        <taxon>Dreissenoidea</taxon>
        <taxon>Dreissenidae</taxon>
        <taxon>Dreissena</taxon>
    </lineage>
</organism>
<reference evidence="2" key="2">
    <citation type="submission" date="2020-11" db="EMBL/GenBank/DDBJ databases">
        <authorList>
            <person name="McCartney M.A."/>
            <person name="Auch B."/>
            <person name="Kono T."/>
            <person name="Mallez S."/>
            <person name="Becker A."/>
            <person name="Gohl D.M."/>
            <person name="Silverstein K.A.T."/>
            <person name="Koren S."/>
            <person name="Bechman K.B."/>
            <person name="Herman A."/>
            <person name="Abrahante J.E."/>
            <person name="Garbe J."/>
        </authorList>
    </citation>
    <scope>NUCLEOTIDE SEQUENCE</scope>
    <source>
        <strain evidence="2">Duluth1</strain>
        <tissue evidence="2">Whole animal</tissue>
    </source>
</reference>
<protein>
    <submittedName>
        <fullName evidence="2">Uncharacterized protein</fullName>
    </submittedName>
</protein>
<evidence type="ECO:0000313" key="3">
    <source>
        <dbReference type="Proteomes" id="UP000828390"/>
    </source>
</evidence>
<evidence type="ECO:0000256" key="1">
    <source>
        <dbReference type="SAM" id="MobiDB-lite"/>
    </source>
</evidence>
<dbReference type="Proteomes" id="UP000828390">
    <property type="component" value="Unassembled WGS sequence"/>
</dbReference>
<reference evidence="2" key="1">
    <citation type="journal article" date="2019" name="bioRxiv">
        <title>The Genome of the Zebra Mussel, Dreissena polymorpha: A Resource for Invasive Species Research.</title>
        <authorList>
            <person name="McCartney M.A."/>
            <person name="Auch B."/>
            <person name="Kono T."/>
            <person name="Mallez S."/>
            <person name="Zhang Y."/>
            <person name="Obille A."/>
            <person name="Becker A."/>
            <person name="Abrahante J.E."/>
            <person name="Garbe J."/>
            <person name="Badalamenti J.P."/>
            <person name="Herman A."/>
            <person name="Mangelson H."/>
            <person name="Liachko I."/>
            <person name="Sullivan S."/>
            <person name="Sone E.D."/>
            <person name="Koren S."/>
            <person name="Silverstein K.A.T."/>
            <person name="Beckman K.B."/>
            <person name="Gohl D.M."/>
        </authorList>
    </citation>
    <scope>NUCLEOTIDE SEQUENCE</scope>
    <source>
        <strain evidence="2">Duluth1</strain>
        <tissue evidence="2">Whole animal</tissue>
    </source>
</reference>
<gene>
    <name evidence="2" type="ORF">DPMN_040432</name>
</gene>
<feature type="compositionally biased region" description="Polar residues" evidence="1">
    <location>
        <begin position="38"/>
        <end position="54"/>
    </location>
</feature>
<dbReference type="AlphaFoldDB" id="A0A9D4CV10"/>
<feature type="region of interest" description="Disordered" evidence="1">
    <location>
        <begin position="38"/>
        <end position="134"/>
    </location>
</feature>
<evidence type="ECO:0000313" key="2">
    <source>
        <dbReference type="EMBL" id="KAH3733993.1"/>
    </source>
</evidence>
<comment type="caution">
    <text evidence="2">The sequence shown here is derived from an EMBL/GenBank/DDBJ whole genome shotgun (WGS) entry which is preliminary data.</text>
</comment>